<dbReference type="PRINTS" id="PR00421">
    <property type="entry name" value="THIOREDOXIN"/>
</dbReference>
<evidence type="ECO:0000256" key="3">
    <source>
        <dbReference type="ARBA" id="ARBA00023157"/>
    </source>
</evidence>
<feature type="domain" description="Thioredoxin" evidence="5">
    <location>
        <begin position="18"/>
        <end position="130"/>
    </location>
</feature>
<evidence type="ECO:0000313" key="6">
    <source>
        <dbReference type="EMBL" id="QLC49154.1"/>
    </source>
</evidence>
<dbReference type="GO" id="GO:0015035">
    <property type="term" value="F:protein-disulfide reductase activity"/>
    <property type="evidence" value="ECO:0007669"/>
    <property type="project" value="InterPro"/>
</dbReference>
<dbReference type="InterPro" id="IPR005746">
    <property type="entry name" value="Thioredoxin"/>
</dbReference>
<name>A0A7D5ED02_9EURY</name>
<proteinExistence type="predicted"/>
<keyword evidence="7" id="KW-1185">Reference proteome</keyword>
<dbReference type="InterPro" id="IPR013766">
    <property type="entry name" value="Thioredoxin_domain"/>
</dbReference>
<keyword evidence="3" id="KW-1015">Disulfide bond</keyword>
<dbReference type="PANTHER" id="PTHR45663:SF11">
    <property type="entry name" value="GEO12009P1"/>
    <property type="match status" value="1"/>
</dbReference>
<dbReference type="PANTHER" id="PTHR45663">
    <property type="entry name" value="GEO12009P1"/>
    <property type="match status" value="1"/>
</dbReference>
<keyword evidence="2" id="KW-0249">Electron transport</keyword>
<dbReference type="InterPro" id="IPR036249">
    <property type="entry name" value="Thioredoxin-like_sf"/>
</dbReference>
<dbReference type="Gene3D" id="3.40.30.10">
    <property type="entry name" value="Glutaredoxin"/>
    <property type="match status" value="1"/>
</dbReference>
<evidence type="ECO:0000256" key="4">
    <source>
        <dbReference type="ARBA" id="ARBA00023284"/>
    </source>
</evidence>
<dbReference type="AlphaFoldDB" id="A0A7D5ED02"/>
<dbReference type="Pfam" id="PF00085">
    <property type="entry name" value="Thioredoxin"/>
    <property type="match status" value="1"/>
</dbReference>
<dbReference type="EMBL" id="CP058215">
    <property type="protein sequence ID" value="QLC49154.1"/>
    <property type="molecule type" value="Genomic_DNA"/>
</dbReference>
<dbReference type="KEGG" id="mzi:HWN40_02155"/>
<dbReference type="SUPFAM" id="SSF52833">
    <property type="entry name" value="Thioredoxin-like"/>
    <property type="match status" value="1"/>
</dbReference>
<dbReference type="FunFam" id="3.40.30.10:FF:000001">
    <property type="entry name" value="Thioredoxin"/>
    <property type="match status" value="1"/>
</dbReference>
<keyword evidence="1" id="KW-0813">Transport</keyword>
<dbReference type="CDD" id="cd02947">
    <property type="entry name" value="TRX_family"/>
    <property type="match status" value="1"/>
</dbReference>
<sequence length="130" mass="14659">MDELESIRQRKMEELQKSLQGRQFPASPITLTDNDLDQSVSKYPLVVVDCWAQWCGPCRMLSPVIDELASELQGKVVFGKLNVDENKMTAVKFGITSIPAMLVFREGKLVDQIIGAVPKQSIMEKLQPYM</sequence>
<reference evidence="6 7" key="1">
    <citation type="submission" date="2020-06" db="EMBL/GenBank/DDBJ databases">
        <title>Methanolobus halotolerans sp. nov., isolated from a saline lake Tus in Siberia.</title>
        <authorList>
            <person name="Shen Y."/>
            <person name="Chen S.-C."/>
            <person name="Lai M.-C."/>
            <person name="Huang H.-H."/>
            <person name="Chiu H.-H."/>
            <person name="Tang S.-L."/>
            <person name="Rogozin D.Y."/>
            <person name="Degermendzhy A.G."/>
        </authorList>
    </citation>
    <scope>NUCLEOTIDE SEQUENCE [LARGE SCALE GENOMIC DNA]</scope>
    <source>
        <strain evidence="6 7">DSM 21339</strain>
    </source>
</reference>
<dbReference type="GO" id="GO:0005737">
    <property type="term" value="C:cytoplasm"/>
    <property type="evidence" value="ECO:0007669"/>
    <property type="project" value="TreeGrafter"/>
</dbReference>
<dbReference type="GeneID" id="55820440"/>
<evidence type="ECO:0000256" key="1">
    <source>
        <dbReference type="ARBA" id="ARBA00022448"/>
    </source>
</evidence>
<gene>
    <name evidence="6" type="primary">trxA</name>
    <name evidence="6" type="ORF">HWN40_02155</name>
</gene>
<evidence type="ECO:0000256" key="2">
    <source>
        <dbReference type="ARBA" id="ARBA00022982"/>
    </source>
</evidence>
<keyword evidence="4" id="KW-0676">Redox-active center</keyword>
<evidence type="ECO:0000259" key="5">
    <source>
        <dbReference type="PROSITE" id="PS51352"/>
    </source>
</evidence>
<evidence type="ECO:0000313" key="7">
    <source>
        <dbReference type="Proteomes" id="UP000509594"/>
    </source>
</evidence>
<dbReference type="PROSITE" id="PS00194">
    <property type="entry name" value="THIOREDOXIN_1"/>
    <property type="match status" value="1"/>
</dbReference>
<dbReference type="NCBIfam" id="TIGR01068">
    <property type="entry name" value="thioredoxin"/>
    <property type="match status" value="1"/>
</dbReference>
<dbReference type="PROSITE" id="PS51352">
    <property type="entry name" value="THIOREDOXIN_2"/>
    <property type="match status" value="1"/>
</dbReference>
<dbReference type="OrthoDB" id="35385at2157"/>
<accession>A0A7D5ED02</accession>
<organism evidence="6 7">
    <name type="scientific">Methanolobus zinderi</name>
    <dbReference type="NCBI Taxonomy" id="536044"/>
    <lineage>
        <taxon>Archaea</taxon>
        <taxon>Methanobacteriati</taxon>
        <taxon>Methanobacteriota</taxon>
        <taxon>Stenosarchaea group</taxon>
        <taxon>Methanomicrobia</taxon>
        <taxon>Methanosarcinales</taxon>
        <taxon>Methanosarcinaceae</taxon>
        <taxon>Methanolobus</taxon>
    </lineage>
</organism>
<dbReference type="RefSeq" id="WP_176964217.1">
    <property type="nucleotide sequence ID" value="NZ_CP058215.1"/>
</dbReference>
<protein>
    <submittedName>
        <fullName evidence="6">Thioredoxin</fullName>
    </submittedName>
</protein>
<dbReference type="Proteomes" id="UP000509594">
    <property type="component" value="Chromosome"/>
</dbReference>
<dbReference type="InterPro" id="IPR017937">
    <property type="entry name" value="Thioredoxin_CS"/>
</dbReference>